<reference evidence="1 2" key="2">
    <citation type="journal article" date="2022" name="Mol. Biol. Evol.">
        <title>Comparative Genomics Reveals Insights into the Divergent Evolution of Astigmatic Mites and Household Pest Adaptations.</title>
        <authorList>
            <person name="Xiong Q."/>
            <person name="Wan A.T."/>
            <person name="Liu X."/>
            <person name="Fung C.S."/>
            <person name="Xiao X."/>
            <person name="Malainual N."/>
            <person name="Hou J."/>
            <person name="Wang L."/>
            <person name="Wang M."/>
            <person name="Yang K.Y."/>
            <person name="Cui Y."/>
            <person name="Leung E.L."/>
            <person name="Nong W."/>
            <person name="Shin S.K."/>
            <person name="Au S.W."/>
            <person name="Jeong K.Y."/>
            <person name="Chew F.T."/>
            <person name="Hui J.H."/>
            <person name="Leung T.F."/>
            <person name="Tungtrongchitr A."/>
            <person name="Zhong N."/>
            <person name="Liu Z."/>
            <person name="Tsui S.K."/>
        </authorList>
    </citation>
    <scope>NUCLEOTIDE SEQUENCE [LARGE SCALE GENOMIC DNA]</scope>
    <source>
        <strain evidence="1">Derp</strain>
    </source>
</reference>
<name>A0ABQ8JUW4_DERPT</name>
<evidence type="ECO:0000313" key="1">
    <source>
        <dbReference type="EMBL" id="KAH9426101.1"/>
    </source>
</evidence>
<accession>A0ABQ8JUW4</accession>
<evidence type="ECO:0000313" key="2">
    <source>
        <dbReference type="Proteomes" id="UP000887458"/>
    </source>
</evidence>
<protein>
    <submittedName>
        <fullName evidence="1">Uncharacterized protein</fullName>
    </submittedName>
</protein>
<proteinExistence type="predicted"/>
<gene>
    <name evidence="1" type="ORF">DERP_007041</name>
</gene>
<feature type="non-terminal residue" evidence="1">
    <location>
        <position position="1"/>
    </location>
</feature>
<organism evidence="1 2">
    <name type="scientific">Dermatophagoides pteronyssinus</name>
    <name type="common">European house dust mite</name>
    <dbReference type="NCBI Taxonomy" id="6956"/>
    <lineage>
        <taxon>Eukaryota</taxon>
        <taxon>Metazoa</taxon>
        <taxon>Ecdysozoa</taxon>
        <taxon>Arthropoda</taxon>
        <taxon>Chelicerata</taxon>
        <taxon>Arachnida</taxon>
        <taxon>Acari</taxon>
        <taxon>Acariformes</taxon>
        <taxon>Sarcoptiformes</taxon>
        <taxon>Astigmata</taxon>
        <taxon>Psoroptidia</taxon>
        <taxon>Analgoidea</taxon>
        <taxon>Pyroglyphidae</taxon>
        <taxon>Dermatophagoidinae</taxon>
        <taxon>Dermatophagoides</taxon>
    </lineage>
</organism>
<reference evidence="1 2" key="1">
    <citation type="journal article" date="2018" name="J. Allergy Clin. Immunol.">
        <title>High-quality assembly of Dermatophagoides pteronyssinus genome and transcriptome reveals a wide range of novel allergens.</title>
        <authorList>
            <person name="Liu X.Y."/>
            <person name="Yang K.Y."/>
            <person name="Wang M.Q."/>
            <person name="Kwok J.S."/>
            <person name="Zeng X."/>
            <person name="Yang Z."/>
            <person name="Xiao X.J."/>
            <person name="Lau C.P."/>
            <person name="Li Y."/>
            <person name="Huang Z.M."/>
            <person name="Ba J.G."/>
            <person name="Yim A.K."/>
            <person name="Ouyang C.Y."/>
            <person name="Ngai S.M."/>
            <person name="Chan T.F."/>
            <person name="Leung E.L."/>
            <person name="Liu L."/>
            <person name="Liu Z.G."/>
            <person name="Tsui S.K."/>
        </authorList>
    </citation>
    <scope>NUCLEOTIDE SEQUENCE [LARGE SCALE GENOMIC DNA]</scope>
    <source>
        <strain evidence="1">Derp</strain>
    </source>
</reference>
<keyword evidence="2" id="KW-1185">Reference proteome</keyword>
<sequence length="69" mass="7929">NMVGQLDSEGNGIDQLKLFKFRMHIICLIALNDIHHNTLYYLNANYLREDEHLARVITSSNAVSKSKKI</sequence>
<comment type="caution">
    <text evidence="1">The sequence shown here is derived from an EMBL/GenBank/DDBJ whole genome shotgun (WGS) entry which is preliminary data.</text>
</comment>
<dbReference type="Proteomes" id="UP000887458">
    <property type="component" value="Unassembled WGS sequence"/>
</dbReference>
<dbReference type="EMBL" id="NJHN03000012">
    <property type="protein sequence ID" value="KAH9426101.1"/>
    <property type="molecule type" value="Genomic_DNA"/>
</dbReference>